<dbReference type="EC" id="4.2.2.23" evidence="4"/>
<dbReference type="InterPro" id="IPR011013">
    <property type="entry name" value="Gal_mutarotase_sf_dom"/>
</dbReference>
<dbReference type="RefSeq" id="WP_096798062.1">
    <property type="nucleotide sequence ID" value="NZ_CP023564.1"/>
</dbReference>
<dbReference type="InterPro" id="IPR014718">
    <property type="entry name" value="GH-type_carb-bd"/>
</dbReference>
<evidence type="ECO:0000256" key="2">
    <source>
        <dbReference type="ARBA" id="ARBA00004613"/>
    </source>
</evidence>
<dbReference type="GO" id="GO:0005576">
    <property type="term" value="C:extracellular region"/>
    <property type="evidence" value="ECO:0007669"/>
    <property type="project" value="UniProtKB-SubCell"/>
</dbReference>
<evidence type="ECO:0000256" key="9">
    <source>
        <dbReference type="SAM" id="MobiDB-lite"/>
    </source>
</evidence>
<dbReference type="AlphaFoldDB" id="A0A291GTN1"/>
<keyword evidence="7" id="KW-0325">Glycoprotein</keyword>
<evidence type="ECO:0000256" key="5">
    <source>
        <dbReference type="ARBA" id="ARBA00022525"/>
    </source>
</evidence>
<feature type="region of interest" description="Disordered" evidence="9">
    <location>
        <begin position="391"/>
        <end position="410"/>
    </location>
</feature>
<comment type="catalytic activity">
    <reaction evidence="1">
        <text>Endotype eliminative cleavage of L-alpha-rhamnopyranosyl-(1-&gt;4)-alpha-D-galactopyranosyluronic acid bonds of rhamnogalacturonan I domains in ramified hairy regions of pectin leaving L-rhamnopyranose at the reducing end and 4-deoxy-4,5-unsaturated D-galactopyranosyluronic acid at the non-reducing end.</text>
        <dbReference type="EC" id="4.2.2.23"/>
    </reaction>
</comment>
<dbReference type="InterPro" id="IPR029413">
    <property type="entry name" value="RG-lyase_II"/>
</dbReference>
<evidence type="ECO:0000256" key="6">
    <source>
        <dbReference type="ARBA" id="ARBA00022729"/>
    </source>
</evidence>
<dbReference type="GO" id="GO:0030246">
    <property type="term" value="F:carbohydrate binding"/>
    <property type="evidence" value="ECO:0007669"/>
    <property type="project" value="InterPro"/>
</dbReference>
<dbReference type="SUPFAM" id="SSF49452">
    <property type="entry name" value="Starch-binding domain-like"/>
    <property type="match status" value="1"/>
</dbReference>
<dbReference type="SUPFAM" id="SSF49785">
    <property type="entry name" value="Galactose-binding domain-like"/>
    <property type="match status" value="1"/>
</dbReference>
<dbReference type="InterPro" id="IPR006311">
    <property type="entry name" value="TAT_signal"/>
</dbReference>
<proteinExistence type="inferred from homology"/>
<keyword evidence="14" id="KW-1185">Reference proteome</keyword>
<dbReference type="PROSITE" id="PS51318">
    <property type="entry name" value="TAT"/>
    <property type="match status" value="1"/>
</dbReference>
<feature type="compositionally biased region" description="Polar residues" evidence="9">
    <location>
        <begin position="391"/>
        <end position="405"/>
    </location>
</feature>
<dbReference type="InterPro" id="IPR029411">
    <property type="entry name" value="RG-lyase_III"/>
</dbReference>
<dbReference type="Proteomes" id="UP000217889">
    <property type="component" value="Chromosome"/>
</dbReference>
<dbReference type="KEGG" id="bgg:CFK41_01395"/>
<feature type="domain" description="Rhamnogalacturonan lyase" evidence="11">
    <location>
        <begin position="465"/>
        <end position="642"/>
    </location>
</feature>
<evidence type="ECO:0000313" key="14">
    <source>
        <dbReference type="Proteomes" id="UP000217889"/>
    </source>
</evidence>
<dbReference type="Pfam" id="PF14683">
    <property type="entry name" value="CBM-like"/>
    <property type="match status" value="1"/>
</dbReference>
<evidence type="ECO:0000313" key="13">
    <source>
        <dbReference type="EMBL" id="ATG53583.1"/>
    </source>
</evidence>
<keyword evidence="5" id="KW-0964">Secreted</keyword>
<dbReference type="SUPFAM" id="SSF74650">
    <property type="entry name" value="Galactose mutarotase-like"/>
    <property type="match status" value="1"/>
</dbReference>
<keyword evidence="6 10" id="KW-0732">Signal</keyword>
<dbReference type="Gene3D" id="2.60.40.1120">
    <property type="entry name" value="Carboxypeptidase-like, regulatory domain"/>
    <property type="match status" value="1"/>
</dbReference>
<dbReference type="Gene3D" id="2.70.98.10">
    <property type="match status" value="1"/>
</dbReference>
<evidence type="ECO:0000256" key="1">
    <source>
        <dbReference type="ARBA" id="ARBA00001324"/>
    </source>
</evidence>
<sequence>MPITRRSFHLTAGAAAGSLLATGVLPSASADPARTAMPEVTETPTEIIIDNGRVRAVLWKESDGRMTSLQLDGQELIGEKGRGRFDQNVTVLGELVEMPQQSVGYEVRRVADAVVVTVTIPPSTGAPYRRDRVYLFRAGEAGFHLAPRFAHQEGHPAISIEQHRFVCWLDPEIFTHASLEDDEFGEPWRAGAALLPTPAELAAAEMVMDATYDLDGLDSAYARRHYTKYDWAISMREHAVHGLYGRLEDRWVGAFAVLSDRSSFNGGPDRQDLTLHQTSDAPVLLLEPHATHYGARPVVVDGDWSKTYGPHYVHLGVAGSPEELRAQAEQRVADPEHLRLYDAAGLEGWVPTTKRATVSGRVQLLGADRGEQHGPDGALVVLSDEGVPAQDTTEGFQHWSSTSPDGSFRLEGVRPGTYRLTVRRDGIWDQHVQDGVEVEGDLRLTVRWRASDVSSQGEGTRPPEQLWQIGSPDGTSVEFPGGARARRYDSLSEYSELFPDGVEHVIGAEHPDWYFTQPQLVDGEPAAPWRIIFDLRSAPARDRTAELTIALAGWSLDSAVPNPDLPSTLTVRCNDGAPQVWEFLGDDARGAIYRSANRARNYRRSFRLPGKDLRAGENTITMTINEDVPDVAVQATYDALRLRML</sequence>
<gene>
    <name evidence="13" type="ORF">CFK41_01395</name>
</gene>
<dbReference type="OrthoDB" id="101122at2"/>
<evidence type="ECO:0000256" key="3">
    <source>
        <dbReference type="ARBA" id="ARBA00010418"/>
    </source>
</evidence>
<evidence type="ECO:0000259" key="12">
    <source>
        <dbReference type="Pfam" id="PF14686"/>
    </source>
</evidence>
<name>A0A291GTN1_9MICO</name>
<feature type="domain" description="Rhamnogalacturonan lyase" evidence="12">
    <location>
        <begin position="379"/>
        <end position="439"/>
    </location>
</feature>
<evidence type="ECO:0000259" key="11">
    <source>
        <dbReference type="Pfam" id="PF14683"/>
    </source>
</evidence>
<organism evidence="13 14">
    <name type="scientific">Brachybacterium ginsengisoli</name>
    <dbReference type="NCBI Taxonomy" id="1331682"/>
    <lineage>
        <taxon>Bacteria</taxon>
        <taxon>Bacillati</taxon>
        <taxon>Actinomycetota</taxon>
        <taxon>Actinomycetes</taxon>
        <taxon>Micrococcales</taxon>
        <taxon>Dermabacteraceae</taxon>
        <taxon>Brachybacterium</taxon>
    </lineage>
</organism>
<comment type="similarity">
    <text evidence="3">Belongs to the polysaccharide lyase 4 family.</text>
</comment>
<dbReference type="InterPro" id="IPR013784">
    <property type="entry name" value="Carb-bd-like_fold"/>
</dbReference>
<accession>A0A291GTN1</accession>
<protein>
    <recommendedName>
        <fullName evidence="4">rhamnogalacturonan endolyase</fullName>
        <ecNumber evidence="4">4.2.2.23</ecNumber>
    </recommendedName>
</protein>
<evidence type="ECO:0000256" key="4">
    <source>
        <dbReference type="ARBA" id="ARBA00012437"/>
    </source>
</evidence>
<reference evidence="13 14" key="1">
    <citation type="journal article" date="2014" name="Int. J. Syst. Evol. Microbiol.">
        <title>Brachybacterium ginsengisoli sp. nov., isolated from soil of a ginseng field.</title>
        <authorList>
            <person name="Hoang V.A."/>
            <person name="Kim Y.J."/>
            <person name="Nguyen N.L."/>
            <person name="Yang D.C."/>
        </authorList>
    </citation>
    <scope>NUCLEOTIDE SEQUENCE [LARGE SCALE GENOMIC DNA]</scope>
    <source>
        <strain evidence="13 14">DCY80</strain>
    </source>
</reference>
<feature type="chain" id="PRO_5012832572" description="rhamnogalacturonan endolyase" evidence="10">
    <location>
        <begin position="31"/>
        <end position="645"/>
    </location>
</feature>
<comment type="subcellular location">
    <subcellularLocation>
        <location evidence="2">Secreted</location>
    </subcellularLocation>
</comment>
<dbReference type="GO" id="GO:0005975">
    <property type="term" value="P:carbohydrate metabolic process"/>
    <property type="evidence" value="ECO:0007669"/>
    <property type="project" value="InterPro"/>
</dbReference>
<dbReference type="Pfam" id="PF14686">
    <property type="entry name" value="fn3_3"/>
    <property type="match status" value="1"/>
</dbReference>
<evidence type="ECO:0000256" key="10">
    <source>
        <dbReference type="SAM" id="SignalP"/>
    </source>
</evidence>
<dbReference type="Gene3D" id="2.60.120.260">
    <property type="entry name" value="Galactose-binding domain-like"/>
    <property type="match status" value="1"/>
</dbReference>
<dbReference type="PANTHER" id="PTHR32018:SF9">
    <property type="entry name" value="RHAMNOGALACTURONATE LYASE B"/>
    <property type="match status" value="1"/>
</dbReference>
<keyword evidence="8" id="KW-0456">Lyase</keyword>
<feature type="signal peptide" evidence="10">
    <location>
        <begin position="1"/>
        <end position="30"/>
    </location>
</feature>
<feature type="region of interest" description="Disordered" evidence="9">
    <location>
        <begin position="453"/>
        <end position="475"/>
    </location>
</feature>
<evidence type="ECO:0000256" key="8">
    <source>
        <dbReference type="ARBA" id="ARBA00023239"/>
    </source>
</evidence>
<dbReference type="InterPro" id="IPR051850">
    <property type="entry name" value="Polysacch_Lyase_4"/>
</dbReference>
<dbReference type="PANTHER" id="PTHR32018">
    <property type="entry name" value="RHAMNOGALACTURONATE LYASE FAMILY PROTEIN"/>
    <property type="match status" value="1"/>
</dbReference>
<dbReference type="CDD" id="cd10316">
    <property type="entry name" value="RGL4_M"/>
    <property type="match status" value="1"/>
</dbReference>
<evidence type="ECO:0000256" key="7">
    <source>
        <dbReference type="ARBA" id="ARBA00023180"/>
    </source>
</evidence>
<dbReference type="EMBL" id="CP023564">
    <property type="protein sequence ID" value="ATG53583.1"/>
    <property type="molecule type" value="Genomic_DNA"/>
</dbReference>
<dbReference type="InterPro" id="IPR008979">
    <property type="entry name" value="Galactose-bd-like_sf"/>
</dbReference>
<dbReference type="GO" id="GO:0102210">
    <property type="term" value="F:rhamnogalacturonan endolyase activity"/>
    <property type="evidence" value="ECO:0007669"/>
    <property type="project" value="UniProtKB-EC"/>
</dbReference>